<accession>A0A482X598</accession>
<dbReference type="InterPro" id="IPR005302">
    <property type="entry name" value="MoCF_Sase_C"/>
</dbReference>
<name>A0A482X598_LAOST</name>
<dbReference type="EMBL" id="QKKF02017260">
    <property type="protein sequence ID" value="RZF41039.1"/>
    <property type="molecule type" value="Genomic_DNA"/>
</dbReference>
<dbReference type="Pfam" id="PF03476">
    <property type="entry name" value="MOSC_N"/>
    <property type="match status" value="1"/>
</dbReference>
<dbReference type="SMR" id="A0A482X598"/>
<evidence type="ECO:0000259" key="2">
    <source>
        <dbReference type="PROSITE" id="PS51340"/>
    </source>
</evidence>
<dbReference type="SUPFAM" id="SSF141673">
    <property type="entry name" value="MOSC N-terminal domain-like"/>
    <property type="match status" value="1"/>
</dbReference>
<dbReference type="InterPro" id="IPR005303">
    <property type="entry name" value="MOCOS_middle"/>
</dbReference>
<dbReference type="PANTHER" id="PTHR14237">
    <property type="entry name" value="MOLYBDOPTERIN COFACTOR SULFURASE MOSC"/>
    <property type="match status" value="1"/>
</dbReference>
<keyword evidence="1" id="KW-1133">Transmembrane helix</keyword>
<dbReference type="PANTHER" id="PTHR14237:SF19">
    <property type="entry name" value="MITOCHONDRIAL AMIDOXIME REDUCING COMPONENT 1"/>
    <property type="match status" value="1"/>
</dbReference>
<keyword evidence="1" id="KW-0812">Transmembrane</keyword>
<sequence>MVEYKSILNSSQVMIGCAVVAALATNLYLWLQDKKKSKLPEKWIPVGKISNLIMYPLKSASGVSITSAECTARGMKEKSSEDGSSAMLQDRSFMIYDEKTGMFLTAKTDRKVLNISVKSSVQNSVVLSSPETEEIEVQMPSENGKLSKCLMHHGEEVNVMDCGDEVAEWLRKVFGKDGSLRLGYYVSDEIAKRKPTDTIWKKYTGVYNKLRKEDLGAFSDIASYMILTEESLKELNDRLEPANQVTYKNFRPNIVVSFTQSPFAEDNWDWIKIGDKVIMRQVKPCTRCVVITMNPSNGVYNKQREPLKTLESFRQVTDPEQKKLEGKSPVFGQYFGVHHLGSISIGDTVYIGSN</sequence>
<dbReference type="SUPFAM" id="SSF50800">
    <property type="entry name" value="PK beta-barrel domain-like"/>
    <property type="match status" value="1"/>
</dbReference>
<organism evidence="3 4">
    <name type="scientific">Laodelphax striatellus</name>
    <name type="common">Small brown planthopper</name>
    <name type="synonym">Delphax striatella</name>
    <dbReference type="NCBI Taxonomy" id="195883"/>
    <lineage>
        <taxon>Eukaryota</taxon>
        <taxon>Metazoa</taxon>
        <taxon>Ecdysozoa</taxon>
        <taxon>Arthropoda</taxon>
        <taxon>Hexapoda</taxon>
        <taxon>Insecta</taxon>
        <taxon>Pterygota</taxon>
        <taxon>Neoptera</taxon>
        <taxon>Paraneoptera</taxon>
        <taxon>Hemiptera</taxon>
        <taxon>Auchenorrhyncha</taxon>
        <taxon>Fulgoroidea</taxon>
        <taxon>Delphacidae</taxon>
        <taxon>Criomorphinae</taxon>
        <taxon>Laodelphax</taxon>
    </lineage>
</organism>
<dbReference type="PROSITE" id="PS51257">
    <property type="entry name" value="PROKAR_LIPOPROTEIN"/>
    <property type="match status" value="1"/>
</dbReference>
<dbReference type="AlphaFoldDB" id="A0A482X598"/>
<dbReference type="InterPro" id="IPR011037">
    <property type="entry name" value="Pyrv_Knase-like_insert_dom_sf"/>
</dbReference>
<protein>
    <recommendedName>
        <fullName evidence="2">MOSC domain-containing protein</fullName>
    </recommendedName>
</protein>
<comment type="caution">
    <text evidence="3">The sequence shown here is derived from an EMBL/GenBank/DDBJ whole genome shotgun (WGS) entry which is preliminary data.</text>
</comment>
<feature type="domain" description="MOSC" evidence="2">
    <location>
        <begin position="193"/>
        <end position="352"/>
    </location>
</feature>
<feature type="transmembrane region" description="Helical" evidence="1">
    <location>
        <begin position="12"/>
        <end position="31"/>
    </location>
</feature>
<dbReference type="InParanoid" id="A0A482X598"/>
<dbReference type="OrthoDB" id="17255at2759"/>
<gene>
    <name evidence="3" type="ORF">LSTR_LSTR002671</name>
</gene>
<keyword evidence="4" id="KW-1185">Reference proteome</keyword>
<keyword evidence="1" id="KW-0472">Membrane</keyword>
<dbReference type="GO" id="GO:0030170">
    <property type="term" value="F:pyridoxal phosphate binding"/>
    <property type="evidence" value="ECO:0007669"/>
    <property type="project" value="InterPro"/>
</dbReference>
<dbReference type="Pfam" id="PF03473">
    <property type="entry name" value="MOSC"/>
    <property type="match status" value="1"/>
</dbReference>
<evidence type="ECO:0000313" key="4">
    <source>
        <dbReference type="Proteomes" id="UP000291343"/>
    </source>
</evidence>
<dbReference type="GO" id="GO:0030151">
    <property type="term" value="F:molybdenum ion binding"/>
    <property type="evidence" value="ECO:0007669"/>
    <property type="project" value="InterPro"/>
</dbReference>
<dbReference type="GO" id="GO:0003824">
    <property type="term" value="F:catalytic activity"/>
    <property type="evidence" value="ECO:0007669"/>
    <property type="project" value="InterPro"/>
</dbReference>
<proteinExistence type="predicted"/>
<dbReference type="PROSITE" id="PS51340">
    <property type="entry name" value="MOSC"/>
    <property type="match status" value="1"/>
</dbReference>
<reference evidence="3 4" key="1">
    <citation type="journal article" date="2017" name="Gigascience">
        <title>Genome sequence of the small brown planthopper, Laodelphax striatellus.</title>
        <authorList>
            <person name="Zhu J."/>
            <person name="Jiang F."/>
            <person name="Wang X."/>
            <person name="Yang P."/>
            <person name="Bao Y."/>
            <person name="Zhao W."/>
            <person name="Wang W."/>
            <person name="Lu H."/>
            <person name="Wang Q."/>
            <person name="Cui N."/>
            <person name="Li J."/>
            <person name="Chen X."/>
            <person name="Luo L."/>
            <person name="Yu J."/>
            <person name="Kang L."/>
            <person name="Cui F."/>
        </authorList>
    </citation>
    <scope>NUCLEOTIDE SEQUENCE [LARGE SCALE GENOMIC DNA]</scope>
    <source>
        <strain evidence="3">Lst14</strain>
    </source>
</reference>
<dbReference type="Proteomes" id="UP000291343">
    <property type="component" value="Unassembled WGS sequence"/>
</dbReference>
<evidence type="ECO:0000313" key="3">
    <source>
        <dbReference type="EMBL" id="RZF41039.1"/>
    </source>
</evidence>
<evidence type="ECO:0000256" key="1">
    <source>
        <dbReference type="SAM" id="Phobius"/>
    </source>
</evidence>
<dbReference type="FunCoup" id="A0A482X598">
    <property type="interactions" value="40"/>
</dbReference>
<dbReference type="STRING" id="195883.A0A482X598"/>